<dbReference type="PANTHER" id="PTHR30595">
    <property type="entry name" value="GLPR-RELATED TRANSCRIPTIONAL REPRESSOR"/>
    <property type="match status" value="1"/>
</dbReference>
<dbReference type="InterPro" id="IPR038475">
    <property type="entry name" value="RecG_C_sf"/>
</dbReference>
<dbReference type="Gene3D" id="3.30.565.60">
    <property type="match status" value="1"/>
</dbReference>
<sequence length="201" mass="21733">MSLPAFPQAIFPRLTVTFAHYPGTTKANGAGDIRMLSSETLAGAIPTLVQNGVDLVEQNMNTAALIDGVYRKDVPDYPLVAVREALVNALMHRDYSPQARGSQVQINLFVDRLEILSPGGIFGNVRLDQLGHDGVSSTRNQHIAGILENLHTARGALAENRGTGIQAIRKSLADNLMPPPTDPGGPQQFSNNFPAQTDRRR</sequence>
<protein>
    <submittedName>
        <fullName evidence="2">Uncharacterized protein</fullName>
    </submittedName>
</protein>
<gene>
    <name evidence="2" type="ORF">CGERO_01300</name>
</gene>
<dbReference type="Pfam" id="PF13749">
    <property type="entry name" value="HATPase_c_4"/>
    <property type="match status" value="1"/>
</dbReference>
<dbReference type="EMBL" id="CP033897">
    <property type="protein sequence ID" value="AZA10594.1"/>
    <property type="molecule type" value="Genomic_DNA"/>
</dbReference>
<keyword evidence="3" id="KW-1185">Reference proteome</keyword>
<dbReference type="PANTHER" id="PTHR30595:SF6">
    <property type="entry name" value="SCHLAFEN ALBA-2 DOMAIN-CONTAINING PROTEIN"/>
    <property type="match status" value="1"/>
</dbReference>
<organism evidence="2 3">
    <name type="scientific">Corynebacterium gerontici</name>
    <dbReference type="NCBI Taxonomy" id="2079234"/>
    <lineage>
        <taxon>Bacteria</taxon>
        <taxon>Bacillati</taxon>
        <taxon>Actinomycetota</taxon>
        <taxon>Actinomycetes</taxon>
        <taxon>Mycobacteriales</taxon>
        <taxon>Corynebacteriaceae</taxon>
        <taxon>Corynebacterium</taxon>
    </lineage>
</organism>
<dbReference type="Proteomes" id="UP000271587">
    <property type="component" value="Chromosome"/>
</dbReference>
<feature type="region of interest" description="Disordered" evidence="1">
    <location>
        <begin position="174"/>
        <end position="201"/>
    </location>
</feature>
<evidence type="ECO:0000313" key="2">
    <source>
        <dbReference type="EMBL" id="AZA10594.1"/>
    </source>
</evidence>
<proteinExistence type="predicted"/>
<accession>A0A3G6J3A5</accession>
<evidence type="ECO:0000313" key="3">
    <source>
        <dbReference type="Proteomes" id="UP000271587"/>
    </source>
</evidence>
<evidence type="ECO:0000256" key="1">
    <source>
        <dbReference type="SAM" id="MobiDB-lite"/>
    </source>
</evidence>
<dbReference type="AlphaFoldDB" id="A0A3G6J3A5"/>
<dbReference type="KEGG" id="cgk:CGERO_01300"/>
<name>A0A3G6J3A5_9CORY</name>
<reference evidence="2 3" key="1">
    <citation type="submission" date="2018-11" db="EMBL/GenBank/DDBJ databases">
        <authorList>
            <person name="Kleinhagauer T."/>
            <person name="Glaeser S.P."/>
            <person name="Spergser J."/>
            <person name="Ruckert C."/>
            <person name="Kaempfer P."/>
            <person name="Busse H.-J."/>
        </authorList>
    </citation>
    <scope>NUCLEOTIDE SEQUENCE [LARGE SCALE GENOMIC DNA]</scope>
    <source>
        <strain evidence="2 3">W8</strain>
    </source>
</reference>